<dbReference type="AlphaFoldDB" id="A0A1C4VKQ8"/>
<protein>
    <submittedName>
        <fullName evidence="4">Iron complex transport system substrate-binding protein</fullName>
    </submittedName>
</protein>
<gene>
    <name evidence="4" type="ORF">GA0070563_102350</name>
</gene>
<dbReference type="STRING" id="47853.TK50_28120"/>
<dbReference type="PANTHER" id="PTHR30535">
    <property type="entry name" value="VITAMIN B12-BINDING PROTEIN"/>
    <property type="match status" value="1"/>
</dbReference>
<feature type="region of interest" description="Disordered" evidence="2">
    <location>
        <begin position="1"/>
        <end position="29"/>
    </location>
</feature>
<dbReference type="InterPro" id="IPR050902">
    <property type="entry name" value="ABC_Transporter_SBP"/>
</dbReference>
<evidence type="ECO:0000259" key="3">
    <source>
        <dbReference type="PROSITE" id="PS50983"/>
    </source>
</evidence>
<dbReference type="RefSeq" id="WP_305086299.1">
    <property type="nucleotide sequence ID" value="NZ_FMCT01000002.1"/>
</dbReference>
<evidence type="ECO:0000256" key="1">
    <source>
        <dbReference type="ARBA" id="ARBA00008814"/>
    </source>
</evidence>
<comment type="similarity">
    <text evidence="1">Belongs to the bacterial solute-binding protein 8 family.</text>
</comment>
<name>A0A1C4VKQ8_9ACTN</name>
<dbReference type="Gene3D" id="3.40.50.1980">
    <property type="entry name" value="Nitrogenase molybdenum iron protein domain"/>
    <property type="match status" value="2"/>
</dbReference>
<keyword evidence="5" id="KW-1185">Reference proteome</keyword>
<dbReference type="PANTHER" id="PTHR30535:SF4">
    <property type="entry name" value="HEMIN-BINDING PERIPLASMIC PROTEIN HMUT"/>
    <property type="match status" value="1"/>
</dbReference>
<reference evidence="5" key="1">
    <citation type="submission" date="2016-06" db="EMBL/GenBank/DDBJ databases">
        <authorList>
            <person name="Varghese N."/>
            <person name="Submissions Spin"/>
        </authorList>
    </citation>
    <scope>NUCLEOTIDE SEQUENCE [LARGE SCALE GENOMIC DNA]</scope>
    <source>
        <strain evidence="5">DSM 43168</strain>
    </source>
</reference>
<dbReference type="SUPFAM" id="SSF53807">
    <property type="entry name" value="Helical backbone' metal receptor"/>
    <property type="match status" value="1"/>
</dbReference>
<dbReference type="PROSITE" id="PS50983">
    <property type="entry name" value="FE_B12_PBP"/>
    <property type="match status" value="1"/>
</dbReference>
<sequence>MTHGPVTDRASTDRASTRRPVTRRALIRRAGSPGPGRALLAVLLLLAGALAGCAGAPAAGGTTPSATSCGPVTATLPDTDVTPLDPAPAPALPVTVASADGVATTVTDATRILPVNLYGSIAEIVFSLGLGGNVVGRDTSTTFPAAARLPVVTPAGHDLSAEAVLALAPTVILADDSIGPPETLRQLRAAGIPVVLVAAEQTLDAVPAHVRAIAAALGVGEAGERLVARVQGEIAAARDGVPDGASPRVAFLYLRGTAGVYLIGGRGAGSDAMIEAAGGVDAGSAIGLAKFRPLTSEGLINAAPDVILVMSGGLASVGGVDGLLRLPGVAQTPAGAARRIVDMDDGVLLTFGTRSGRVVRALADALHCRSRS</sequence>
<accession>A0A1C4VKQ8</accession>
<evidence type="ECO:0000256" key="2">
    <source>
        <dbReference type="SAM" id="MobiDB-lite"/>
    </source>
</evidence>
<dbReference type="EMBL" id="FMCT01000002">
    <property type="protein sequence ID" value="SCE84536.1"/>
    <property type="molecule type" value="Genomic_DNA"/>
</dbReference>
<evidence type="ECO:0000313" key="5">
    <source>
        <dbReference type="Proteomes" id="UP000183585"/>
    </source>
</evidence>
<dbReference type="Pfam" id="PF01497">
    <property type="entry name" value="Peripla_BP_2"/>
    <property type="match status" value="1"/>
</dbReference>
<feature type="domain" description="Fe/B12 periplasmic-binding" evidence="3">
    <location>
        <begin position="113"/>
        <end position="370"/>
    </location>
</feature>
<dbReference type="Proteomes" id="UP000183585">
    <property type="component" value="Unassembled WGS sequence"/>
</dbReference>
<evidence type="ECO:0000313" key="4">
    <source>
        <dbReference type="EMBL" id="SCE84536.1"/>
    </source>
</evidence>
<proteinExistence type="inferred from homology"/>
<dbReference type="InterPro" id="IPR002491">
    <property type="entry name" value="ABC_transptr_periplasmic_BD"/>
</dbReference>
<organism evidence="4 5">
    <name type="scientific">Micromonospora carbonacea</name>
    <dbReference type="NCBI Taxonomy" id="47853"/>
    <lineage>
        <taxon>Bacteria</taxon>
        <taxon>Bacillati</taxon>
        <taxon>Actinomycetota</taxon>
        <taxon>Actinomycetes</taxon>
        <taxon>Micromonosporales</taxon>
        <taxon>Micromonosporaceae</taxon>
        <taxon>Micromonospora</taxon>
    </lineage>
</organism>